<dbReference type="Gene3D" id="3.40.109.10">
    <property type="entry name" value="NADH Oxidase"/>
    <property type="match status" value="1"/>
</dbReference>
<dbReference type="Pfam" id="PF00881">
    <property type="entry name" value="Nitroreductase"/>
    <property type="match status" value="2"/>
</dbReference>
<dbReference type="RefSeq" id="WP_143125570.1">
    <property type="nucleotide sequence ID" value="NZ_VJMG01000030.1"/>
</dbReference>
<keyword evidence="5" id="KW-1185">Reference proteome</keyword>
<dbReference type="Proteomes" id="UP000316801">
    <property type="component" value="Unassembled WGS sequence"/>
</dbReference>
<comment type="caution">
    <text evidence="4">The sequence shown here is derived from an EMBL/GenBank/DDBJ whole genome shotgun (WGS) entry which is preliminary data.</text>
</comment>
<evidence type="ECO:0000313" key="5">
    <source>
        <dbReference type="Proteomes" id="UP000316801"/>
    </source>
</evidence>
<evidence type="ECO:0000313" key="4">
    <source>
        <dbReference type="EMBL" id="TRL38586.1"/>
    </source>
</evidence>
<dbReference type="EMBL" id="VJMG01000030">
    <property type="protein sequence ID" value="TRL38586.1"/>
    <property type="molecule type" value="Genomic_DNA"/>
</dbReference>
<feature type="domain" description="Nitroreductase" evidence="3">
    <location>
        <begin position="18"/>
        <end position="59"/>
    </location>
</feature>
<sequence>MTANTRKADHPVAEVFTGRWSPRAFTDATISEQELLGLLEAARWAPSAFNAQPWRFIYALRGDAVWQPILGALLPFNQSWAEKASALVIVASATRFTAPGKTEPSDNGSHTFDAGTAWGYLALQAHMAGWASHAMAGFDKQAMAKAVNLPEGHVLHAAVAIGKQGDASLLPEALQAREVASPRLPLSETVVHGVFKD</sequence>
<keyword evidence="2" id="KW-0560">Oxidoreductase</keyword>
<dbReference type="PANTHER" id="PTHR43673">
    <property type="entry name" value="NAD(P)H NITROREDUCTASE YDGI-RELATED"/>
    <property type="match status" value="1"/>
</dbReference>
<protein>
    <submittedName>
        <fullName evidence="4">Nitroreductase family protein</fullName>
    </submittedName>
</protein>
<dbReference type="InterPro" id="IPR029479">
    <property type="entry name" value="Nitroreductase"/>
</dbReference>
<feature type="domain" description="Nitroreductase" evidence="3">
    <location>
        <begin position="76"/>
        <end position="163"/>
    </location>
</feature>
<accession>A0A549T9Q5</accession>
<name>A0A549T9Q5_9HYPH</name>
<dbReference type="AlphaFoldDB" id="A0A549T9Q5"/>
<reference evidence="4 5" key="1">
    <citation type="submission" date="2019-07" db="EMBL/GenBank/DDBJ databases">
        <title>Ln-dependent methylotrophs.</title>
        <authorList>
            <person name="Tani A."/>
        </authorList>
    </citation>
    <scope>NUCLEOTIDE SEQUENCE [LARGE SCALE GENOMIC DNA]</scope>
    <source>
        <strain evidence="4 5">SM12</strain>
    </source>
</reference>
<dbReference type="PANTHER" id="PTHR43673:SF10">
    <property type="entry name" value="NADH DEHYDROGENASE_NAD(P)H NITROREDUCTASE XCC3605-RELATED"/>
    <property type="match status" value="1"/>
</dbReference>
<organism evidence="4 5">
    <name type="scientific">Rhizobium straminoryzae</name>
    <dbReference type="NCBI Taxonomy" id="1387186"/>
    <lineage>
        <taxon>Bacteria</taxon>
        <taxon>Pseudomonadati</taxon>
        <taxon>Pseudomonadota</taxon>
        <taxon>Alphaproteobacteria</taxon>
        <taxon>Hyphomicrobiales</taxon>
        <taxon>Rhizobiaceae</taxon>
        <taxon>Rhizobium/Agrobacterium group</taxon>
        <taxon>Rhizobium</taxon>
    </lineage>
</organism>
<dbReference type="InterPro" id="IPR000415">
    <property type="entry name" value="Nitroreductase-like"/>
</dbReference>
<dbReference type="SUPFAM" id="SSF55469">
    <property type="entry name" value="FMN-dependent nitroreductase-like"/>
    <property type="match status" value="1"/>
</dbReference>
<dbReference type="CDD" id="cd02138">
    <property type="entry name" value="TdsD-like"/>
    <property type="match status" value="1"/>
</dbReference>
<proteinExistence type="inferred from homology"/>
<evidence type="ECO:0000259" key="3">
    <source>
        <dbReference type="Pfam" id="PF00881"/>
    </source>
</evidence>
<gene>
    <name evidence="4" type="ORF">FNA46_12695</name>
</gene>
<evidence type="ECO:0000256" key="1">
    <source>
        <dbReference type="ARBA" id="ARBA00007118"/>
    </source>
</evidence>
<evidence type="ECO:0000256" key="2">
    <source>
        <dbReference type="ARBA" id="ARBA00023002"/>
    </source>
</evidence>
<comment type="similarity">
    <text evidence="1">Belongs to the nitroreductase family.</text>
</comment>
<dbReference type="GO" id="GO:0016491">
    <property type="term" value="F:oxidoreductase activity"/>
    <property type="evidence" value="ECO:0007669"/>
    <property type="project" value="UniProtKB-KW"/>
</dbReference>